<reference evidence="2" key="1">
    <citation type="journal article" date="2019" name="Int. J. Syst. Evol. Microbiol.">
        <title>The Global Catalogue of Microorganisms (GCM) 10K type strain sequencing project: providing services to taxonomists for standard genome sequencing and annotation.</title>
        <authorList>
            <consortium name="The Broad Institute Genomics Platform"/>
            <consortium name="The Broad Institute Genome Sequencing Center for Infectious Disease"/>
            <person name="Wu L."/>
            <person name="Ma J."/>
        </authorList>
    </citation>
    <scope>NUCLEOTIDE SEQUENCE [LARGE SCALE GENOMIC DNA]</scope>
    <source>
        <strain evidence="2">JCM 17759</strain>
    </source>
</reference>
<dbReference type="EMBL" id="BAABGA010000047">
    <property type="protein sequence ID" value="GAA4458970.1"/>
    <property type="molecule type" value="Genomic_DNA"/>
</dbReference>
<dbReference type="Proteomes" id="UP001500840">
    <property type="component" value="Unassembled WGS sequence"/>
</dbReference>
<name>A0ABP8N496_9BACT</name>
<comment type="caution">
    <text evidence="1">The sequence shown here is derived from an EMBL/GenBank/DDBJ whole genome shotgun (WGS) entry which is preliminary data.</text>
</comment>
<protein>
    <submittedName>
        <fullName evidence="1">Uncharacterized protein</fullName>
    </submittedName>
</protein>
<evidence type="ECO:0000313" key="1">
    <source>
        <dbReference type="EMBL" id="GAA4458970.1"/>
    </source>
</evidence>
<evidence type="ECO:0000313" key="2">
    <source>
        <dbReference type="Proteomes" id="UP001500840"/>
    </source>
</evidence>
<sequence length="139" mass="14997">MEHDLGPDFAGAMIESIWKTQCRSINALAAELARKCRSEFGLLILMRAAEFTKQQSPNSVSAAAKRYNQSVILGDVFGCIVDASLTASRYPQQQSRILAAAKAFAESIPLDQDPTLAASELQKTIDEICADVACGSSDR</sequence>
<proteinExistence type="predicted"/>
<organism evidence="1 2">
    <name type="scientific">Novipirellula rosea</name>
    <dbReference type="NCBI Taxonomy" id="1031540"/>
    <lineage>
        <taxon>Bacteria</taxon>
        <taxon>Pseudomonadati</taxon>
        <taxon>Planctomycetota</taxon>
        <taxon>Planctomycetia</taxon>
        <taxon>Pirellulales</taxon>
        <taxon>Pirellulaceae</taxon>
        <taxon>Novipirellula</taxon>
    </lineage>
</organism>
<keyword evidence="2" id="KW-1185">Reference proteome</keyword>
<gene>
    <name evidence="1" type="ORF">GCM10023156_37850</name>
</gene>
<accession>A0ABP8N496</accession>